<dbReference type="GeneTree" id="ENSGT00940000161506"/>
<dbReference type="GO" id="GO:0071375">
    <property type="term" value="P:cellular response to peptide hormone stimulus"/>
    <property type="evidence" value="ECO:0007669"/>
    <property type="project" value="TreeGrafter"/>
</dbReference>
<dbReference type="GO" id="GO:0020037">
    <property type="term" value="F:heme binding"/>
    <property type="evidence" value="ECO:0007669"/>
    <property type="project" value="InterPro"/>
</dbReference>
<dbReference type="Gene3D" id="1.10.630.10">
    <property type="entry name" value="Cytochrome P450"/>
    <property type="match status" value="1"/>
</dbReference>
<dbReference type="SUPFAM" id="SSF48264">
    <property type="entry name" value="Cytochrome P450"/>
    <property type="match status" value="1"/>
</dbReference>
<dbReference type="GO" id="GO:0005743">
    <property type="term" value="C:mitochondrial inner membrane"/>
    <property type="evidence" value="ECO:0007669"/>
    <property type="project" value="TreeGrafter"/>
</dbReference>
<organism evidence="18 19">
    <name type="scientific">Naja naja</name>
    <name type="common">Indian cobra</name>
    <dbReference type="NCBI Taxonomy" id="35670"/>
    <lineage>
        <taxon>Eukaryota</taxon>
        <taxon>Metazoa</taxon>
        <taxon>Chordata</taxon>
        <taxon>Craniata</taxon>
        <taxon>Vertebrata</taxon>
        <taxon>Euteleostomi</taxon>
        <taxon>Lepidosauria</taxon>
        <taxon>Squamata</taxon>
        <taxon>Bifurcata</taxon>
        <taxon>Unidentata</taxon>
        <taxon>Episquamata</taxon>
        <taxon>Toxicofera</taxon>
        <taxon>Serpentes</taxon>
        <taxon>Colubroidea</taxon>
        <taxon>Elapidae</taxon>
        <taxon>Elapinae</taxon>
        <taxon>Naja</taxon>
    </lineage>
</organism>
<keyword evidence="8 16" id="KW-0560">Oxidoreductase</keyword>
<dbReference type="InterPro" id="IPR017972">
    <property type="entry name" value="Cyt_P450_CS"/>
</dbReference>
<evidence type="ECO:0000256" key="2">
    <source>
        <dbReference type="ARBA" id="ARBA00004325"/>
    </source>
</evidence>
<dbReference type="Proteomes" id="UP000694559">
    <property type="component" value="Unplaced"/>
</dbReference>
<evidence type="ECO:0000256" key="17">
    <source>
        <dbReference type="SAM" id="MobiDB-lite"/>
    </source>
</evidence>
<keyword evidence="13" id="KW-0755">Steroidogenesis</keyword>
<comment type="cofactor">
    <cofactor evidence="1 15">
        <name>heme</name>
        <dbReference type="ChEBI" id="CHEBI:30413"/>
    </cofactor>
</comment>
<evidence type="ECO:0000256" key="5">
    <source>
        <dbReference type="ARBA" id="ARBA00022617"/>
    </source>
</evidence>
<dbReference type="InterPro" id="IPR036396">
    <property type="entry name" value="Cyt_P450_sf"/>
</dbReference>
<dbReference type="OrthoDB" id="3945418at2759"/>
<evidence type="ECO:0000313" key="18">
    <source>
        <dbReference type="Ensembl" id="ENSNNAP00000020470.1"/>
    </source>
</evidence>
<dbReference type="GO" id="GO:0047783">
    <property type="term" value="F:corticosterone 18-monooxygenase activity"/>
    <property type="evidence" value="ECO:0007669"/>
    <property type="project" value="TreeGrafter"/>
</dbReference>
<reference evidence="18" key="2">
    <citation type="submission" date="2025-09" db="UniProtKB">
        <authorList>
            <consortium name="Ensembl"/>
        </authorList>
    </citation>
    <scope>IDENTIFICATION</scope>
</reference>
<reference evidence="18" key="1">
    <citation type="submission" date="2025-08" db="UniProtKB">
        <authorList>
            <consortium name="Ensembl"/>
        </authorList>
    </citation>
    <scope>IDENTIFICATION</scope>
</reference>
<evidence type="ECO:0000256" key="7">
    <source>
        <dbReference type="ARBA" id="ARBA00022946"/>
    </source>
</evidence>
<dbReference type="InterPro" id="IPR050479">
    <property type="entry name" value="CYP11_CYP27_families"/>
</dbReference>
<evidence type="ECO:0000256" key="4">
    <source>
        <dbReference type="ARBA" id="ARBA00012767"/>
    </source>
</evidence>
<protein>
    <recommendedName>
        <fullName evidence="4">steroid 11beta-monooxygenase</fullName>
        <ecNumber evidence="4">1.14.15.4</ecNumber>
    </recommendedName>
    <alternativeName>
        <fullName evidence="14">Cytochrome P450C11</fullName>
    </alternativeName>
</protein>
<evidence type="ECO:0000256" key="15">
    <source>
        <dbReference type="PIRSR" id="PIRSR602401-1"/>
    </source>
</evidence>
<evidence type="ECO:0000256" key="14">
    <source>
        <dbReference type="ARBA" id="ARBA00042800"/>
    </source>
</evidence>
<dbReference type="InterPro" id="IPR002401">
    <property type="entry name" value="Cyt_P450_E_grp-I"/>
</dbReference>
<dbReference type="GO" id="GO:0034650">
    <property type="term" value="P:cortisol metabolic process"/>
    <property type="evidence" value="ECO:0007669"/>
    <property type="project" value="TreeGrafter"/>
</dbReference>
<dbReference type="GO" id="GO:0006704">
    <property type="term" value="P:glucocorticoid biosynthetic process"/>
    <property type="evidence" value="ECO:0007669"/>
    <property type="project" value="TreeGrafter"/>
</dbReference>
<comment type="similarity">
    <text evidence="3 16">Belongs to the cytochrome P450 family.</text>
</comment>
<keyword evidence="12" id="KW-0472">Membrane</keyword>
<evidence type="ECO:0000313" key="19">
    <source>
        <dbReference type="Proteomes" id="UP000694559"/>
    </source>
</evidence>
<keyword evidence="11" id="KW-0496">Mitochondrion</keyword>
<evidence type="ECO:0000256" key="3">
    <source>
        <dbReference type="ARBA" id="ARBA00010617"/>
    </source>
</evidence>
<dbReference type="GO" id="GO:0005506">
    <property type="term" value="F:iron ion binding"/>
    <property type="evidence" value="ECO:0007669"/>
    <property type="project" value="InterPro"/>
</dbReference>
<dbReference type="CDD" id="cd20644">
    <property type="entry name" value="CYP11B"/>
    <property type="match status" value="1"/>
</dbReference>
<keyword evidence="10 16" id="KW-0503">Monooxygenase</keyword>
<dbReference type="PRINTS" id="PR00385">
    <property type="entry name" value="P450"/>
</dbReference>
<feature type="region of interest" description="Disordered" evidence="17">
    <location>
        <begin position="56"/>
        <end position="76"/>
    </location>
</feature>
<evidence type="ECO:0000256" key="12">
    <source>
        <dbReference type="ARBA" id="ARBA00023136"/>
    </source>
</evidence>
<dbReference type="PANTHER" id="PTHR24279">
    <property type="entry name" value="CYTOCHROME P450"/>
    <property type="match status" value="1"/>
</dbReference>
<proteinExistence type="inferred from homology"/>
<dbReference type="PRINTS" id="PR00463">
    <property type="entry name" value="EP450I"/>
</dbReference>
<dbReference type="InterPro" id="IPR001128">
    <property type="entry name" value="Cyt_P450"/>
</dbReference>
<evidence type="ECO:0000256" key="11">
    <source>
        <dbReference type="ARBA" id="ARBA00023128"/>
    </source>
</evidence>
<keyword evidence="7" id="KW-0809">Transit peptide</keyword>
<dbReference type="GO" id="GO:0008203">
    <property type="term" value="P:cholesterol metabolic process"/>
    <property type="evidence" value="ECO:0007669"/>
    <property type="project" value="TreeGrafter"/>
</dbReference>
<keyword evidence="9 15" id="KW-0408">Iron</keyword>
<keyword evidence="19" id="KW-1185">Reference proteome</keyword>
<dbReference type="PROSITE" id="PS00086">
    <property type="entry name" value="CYTOCHROME_P450"/>
    <property type="match status" value="1"/>
</dbReference>
<dbReference type="PANTHER" id="PTHR24279:SF1">
    <property type="entry name" value="CYTOCHROME P450 11B2, MITOCHONDRIAL"/>
    <property type="match status" value="1"/>
</dbReference>
<keyword evidence="5 15" id="KW-0349">Heme</keyword>
<comment type="subcellular location">
    <subcellularLocation>
        <location evidence="2">Mitochondrion membrane</location>
    </subcellularLocation>
</comment>
<evidence type="ECO:0000256" key="9">
    <source>
        <dbReference type="ARBA" id="ARBA00023004"/>
    </source>
</evidence>
<evidence type="ECO:0000256" key="10">
    <source>
        <dbReference type="ARBA" id="ARBA00023033"/>
    </source>
</evidence>
<name>A0A8C6XWE1_NAJNA</name>
<dbReference type="Ensembl" id="ENSNNAT00000021474.1">
    <property type="protein sequence ID" value="ENSNNAP00000020470.1"/>
    <property type="gene ID" value="ENSNNAG00000013444.1"/>
</dbReference>
<evidence type="ECO:0000256" key="16">
    <source>
        <dbReference type="RuleBase" id="RU000461"/>
    </source>
</evidence>
<dbReference type="EC" id="1.14.15.4" evidence="4"/>
<dbReference type="AlphaFoldDB" id="A0A8C6XWE1"/>
<dbReference type="GO" id="GO:0032342">
    <property type="term" value="P:aldosterone biosynthetic process"/>
    <property type="evidence" value="ECO:0007669"/>
    <property type="project" value="TreeGrafter"/>
</dbReference>
<feature type="binding site" description="axial binding residue" evidence="15">
    <location>
        <position position="516"/>
    </location>
    <ligand>
        <name>heme</name>
        <dbReference type="ChEBI" id="CHEBI:30413"/>
    </ligand>
    <ligandPart>
        <name>Fe</name>
        <dbReference type="ChEBI" id="CHEBI:18248"/>
    </ligandPart>
</feature>
<dbReference type="GO" id="GO:0004507">
    <property type="term" value="F:steroid 11-beta-monooxygenase activity"/>
    <property type="evidence" value="ECO:0007669"/>
    <property type="project" value="UniProtKB-EC"/>
</dbReference>
<keyword evidence="6 15" id="KW-0479">Metal-binding</keyword>
<dbReference type="FunFam" id="1.10.630.10:FF:000015">
    <property type="entry name" value="Cholesterol side-chain cleavage enzyme, mitochondrial"/>
    <property type="match status" value="1"/>
</dbReference>
<evidence type="ECO:0000256" key="6">
    <source>
        <dbReference type="ARBA" id="ARBA00022723"/>
    </source>
</evidence>
<dbReference type="Pfam" id="PF00067">
    <property type="entry name" value="p450"/>
    <property type="match status" value="1"/>
</dbReference>
<evidence type="ECO:0000256" key="1">
    <source>
        <dbReference type="ARBA" id="ARBA00001971"/>
    </source>
</evidence>
<evidence type="ECO:0000256" key="8">
    <source>
        <dbReference type="ARBA" id="ARBA00023002"/>
    </source>
</evidence>
<sequence length="569" mass="64441">MKQQQQQQQQGNCLGRPRVAPPPAWLAQLSLGGVGAGREVHLHKRALAGCLSGRVQRAGRDPDQEPEMGAGSRLSPRSACPSLSRALSLAPPAVVAKLSPPKVQPFEAIPRNGHNAWLNLFQFWRTNAFQNFHHVMDRNFQNLGPIYRETVGSHDSVNVFLPQDAAQLFQTEGIFPRRMGIDSWLAHRALRNHKCGVFLLNGEEWRSDRLILNKEVISPAGTRKFLPFLNTVAEDFVAFMYRQVRKNTRGSLTVDLYHDLFRFTLEASSYALYGERLGLLEESPKPESQEFISAVETMLQTTLPLLFLPPGVMRWVNNKLWQQHLKAWDTIFHHADKCIQNIYQEFCLGKPRKYSGIMAELLVQAELPLDSIKANVTELTAGGVDTTAMPLLFTLFELARNPQVQTAIREEIREAQAQGSKELSKVLNAMPLLKGALKETLRLYPVGITIQRYPLRDVVLQNYCVPAGTLCQVGLYSMGRSPEVFAEPEQYRPSRWLGKEDHNFKALAFGFGSRQCIGRRLAEAEMALFLMHVLKNFKIDTVSKEDMRTIYSFILKPEKPPRLTFRPLD</sequence>
<evidence type="ECO:0000256" key="13">
    <source>
        <dbReference type="ARBA" id="ARBA00023250"/>
    </source>
</evidence>
<dbReference type="OMA" id="RMGINSW"/>
<accession>A0A8C6XWE1</accession>